<evidence type="ECO:0000256" key="2">
    <source>
        <dbReference type="ARBA" id="ARBA00022692"/>
    </source>
</evidence>
<sequence>MSRYLISLQKLLSSEKLKDIKVESHIFLDNAMELDSLNSYACQLLSLLVDTFNITLSSLVAYRTPYGCQILSHPKADFPVYVHVKDGSKFKVKKRWSQVMYMNYILRYRCSYELDEAGRVKDFLEEPVYILATDADTEFNAKSVSALVELCERDHSLGAACGRTIPIGQQKPMVWYQKFEYAKGENYIWQCSGYGF</sequence>
<proteinExistence type="predicted"/>
<name>V4AUK7_LOTGI</name>
<evidence type="ECO:0008006" key="6">
    <source>
        <dbReference type="Google" id="ProtNLM"/>
    </source>
</evidence>
<dbReference type="InterPro" id="IPR004835">
    <property type="entry name" value="Chitin_synth"/>
</dbReference>
<dbReference type="RefSeq" id="XP_009052041.1">
    <property type="nucleotide sequence ID" value="XM_009053793.1"/>
</dbReference>
<evidence type="ECO:0000313" key="4">
    <source>
        <dbReference type="EMBL" id="ESO97456.1"/>
    </source>
</evidence>
<dbReference type="CTD" id="20231158"/>
<dbReference type="STRING" id="225164.V4AUK7"/>
<dbReference type="PANTHER" id="PTHR22914:SF41">
    <property type="entry name" value="CHITIN SYNTHASE 7"/>
    <property type="match status" value="1"/>
</dbReference>
<dbReference type="EMBL" id="KB201305">
    <property type="protein sequence ID" value="ESO97456.1"/>
    <property type="molecule type" value="Genomic_DNA"/>
</dbReference>
<evidence type="ECO:0000256" key="1">
    <source>
        <dbReference type="ARBA" id="ARBA00004141"/>
    </source>
</evidence>
<dbReference type="PANTHER" id="PTHR22914">
    <property type="entry name" value="CHITIN SYNTHASE"/>
    <property type="match status" value="1"/>
</dbReference>
<protein>
    <recommendedName>
        <fullName evidence="6">Chitin synthase</fullName>
    </recommendedName>
</protein>
<dbReference type="GO" id="GO:0004100">
    <property type="term" value="F:chitin synthase activity"/>
    <property type="evidence" value="ECO:0007669"/>
    <property type="project" value="InterPro"/>
</dbReference>
<evidence type="ECO:0000313" key="5">
    <source>
        <dbReference type="Proteomes" id="UP000030746"/>
    </source>
</evidence>
<dbReference type="HOGENOM" id="CLU_1391650_0_0_1"/>
<dbReference type="Proteomes" id="UP000030746">
    <property type="component" value="Unassembled WGS sequence"/>
</dbReference>
<keyword evidence="2" id="KW-0812">Transmembrane</keyword>
<keyword evidence="3" id="KW-0472">Membrane</keyword>
<dbReference type="GO" id="GO:0006031">
    <property type="term" value="P:chitin biosynthetic process"/>
    <property type="evidence" value="ECO:0007669"/>
    <property type="project" value="TreeGrafter"/>
</dbReference>
<gene>
    <name evidence="4" type="ORF">LOTGIDRAFT_114956</name>
</gene>
<organism evidence="4 5">
    <name type="scientific">Lottia gigantea</name>
    <name type="common">Giant owl limpet</name>
    <dbReference type="NCBI Taxonomy" id="225164"/>
    <lineage>
        <taxon>Eukaryota</taxon>
        <taxon>Metazoa</taxon>
        <taxon>Spiralia</taxon>
        <taxon>Lophotrochozoa</taxon>
        <taxon>Mollusca</taxon>
        <taxon>Gastropoda</taxon>
        <taxon>Patellogastropoda</taxon>
        <taxon>Lottioidea</taxon>
        <taxon>Lottiidae</taxon>
        <taxon>Lottia</taxon>
    </lineage>
</organism>
<dbReference type="GO" id="GO:0071944">
    <property type="term" value="C:cell periphery"/>
    <property type="evidence" value="ECO:0007669"/>
    <property type="project" value="TreeGrafter"/>
</dbReference>
<dbReference type="GO" id="GO:0016020">
    <property type="term" value="C:membrane"/>
    <property type="evidence" value="ECO:0007669"/>
    <property type="project" value="UniProtKB-SubCell"/>
</dbReference>
<dbReference type="KEGG" id="lgi:LOTGIDRAFT_114956"/>
<dbReference type="AlphaFoldDB" id="V4AUK7"/>
<keyword evidence="5" id="KW-1185">Reference proteome</keyword>
<dbReference type="GeneID" id="20231158"/>
<comment type="subcellular location">
    <subcellularLocation>
        <location evidence="1">Membrane</location>
        <topology evidence="1">Multi-pass membrane protein</topology>
    </subcellularLocation>
</comment>
<reference evidence="4 5" key="1">
    <citation type="journal article" date="2013" name="Nature">
        <title>Insights into bilaterian evolution from three spiralian genomes.</title>
        <authorList>
            <person name="Simakov O."/>
            <person name="Marletaz F."/>
            <person name="Cho S.J."/>
            <person name="Edsinger-Gonzales E."/>
            <person name="Havlak P."/>
            <person name="Hellsten U."/>
            <person name="Kuo D.H."/>
            <person name="Larsson T."/>
            <person name="Lv J."/>
            <person name="Arendt D."/>
            <person name="Savage R."/>
            <person name="Osoegawa K."/>
            <person name="de Jong P."/>
            <person name="Grimwood J."/>
            <person name="Chapman J.A."/>
            <person name="Shapiro H."/>
            <person name="Aerts A."/>
            <person name="Otillar R.P."/>
            <person name="Terry A.Y."/>
            <person name="Boore J.L."/>
            <person name="Grigoriev I.V."/>
            <person name="Lindberg D.R."/>
            <person name="Seaver E.C."/>
            <person name="Weisblat D.A."/>
            <person name="Putnam N.H."/>
            <person name="Rokhsar D.S."/>
        </authorList>
    </citation>
    <scope>NUCLEOTIDE SEQUENCE [LARGE SCALE GENOMIC DNA]</scope>
</reference>
<evidence type="ECO:0000256" key="3">
    <source>
        <dbReference type="ARBA" id="ARBA00023136"/>
    </source>
</evidence>
<dbReference type="OrthoDB" id="6148527at2759"/>
<accession>V4AUK7</accession>